<gene>
    <name evidence="1" type="ORF">G3N55_03855</name>
</gene>
<evidence type="ECO:0000313" key="1">
    <source>
        <dbReference type="EMBL" id="NDY41984.1"/>
    </source>
</evidence>
<dbReference type="AlphaFoldDB" id="A0A6N9TQI7"/>
<protein>
    <submittedName>
        <fullName evidence="1">GxxExxY protein</fullName>
    </submittedName>
</protein>
<keyword evidence="2" id="KW-1185">Reference proteome</keyword>
<proteinExistence type="predicted"/>
<dbReference type="InterPro" id="IPR026350">
    <property type="entry name" value="GxxExxY"/>
</dbReference>
<dbReference type="Pfam" id="PF13366">
    <property type="entry name" value="PDDEXK_3"/>
    <property type="match status" value="1"/>
</dbReference>
<name>A0A6N9TQI7_DISTH</name>
<evidence type="ECO:0000313" key="2">
    <source>
        <dbReference type="Proteomes" id="UP000469346"/>
    </source>
</evidence>
<sequence length="127" mass="14758">MNADQHRLIHEDETRRIIGCAMEVLNTLGHGLLEKPYENALVVEFQQQGIMCRQQPRFDVIYKGVKVGEYVPDLIVFDKIVVDTKVIDRITDHEIGQMLNYLKITGLPLGLILNFRRARLEWKRIVS</sequence>
<dbReference type="RefSeq" id="WP_163298133.1">
    <property type="nucleotide sequence ID" value="NZ_JAAGRR010000028.1"/>
</dbReference>
<comment type="caution">
    <text evidence="1">The sequence shown here is derived from an EMBL/GenBank/DDBJ whole genome shotgun (WGS) entry which is preliminary data.</text>
</comment>
<dbReference type="NCBIfam" id="TIGR04256">
    <property type="entry name" value="GxxExxY"/>
    <property type="match status" value="1"/>
</dbReference>
<accession>A0A6N9TQI7</accession>
<organism evidence="1 2">
    <name type="scientific">Dissulfurirhabdus thermomarina</name>
    <dbReference type="NCBI Taxonomy" id="1765737"/>
    <lineage>
        <taxon>Bacteria</taxon>
        <taxon>Deltaproteobacteria</taxon>
        <taxon>Dissulfurirhabdaceae</taxon>
        <taxon>Dissulfurirhabdus</taxon>
    </lineage>
</organism>
<dbReference type="EMBL" id="JAAGRR010000028">
    <property type="protein sequence ID" value="NDY41984.1"/>
    <property type="molecule type" value="Genomic_DNA"/>
</dbReference>
<dbReference type="Proteomes" id="UP000469346">
    <property type="component" value="Unassembled WGS sequence"/>
</dbReference>
<reference evidence="1 2" key="1">
    <citation type="submission" date="2020-02" db="EMBL/GenBank/DDBJ databases">
        <title>Comparative genomics of sulfur disproportionating microorganisms.</title>
        <authorList>
            <person name="Ward L.M."/>
            <person name="Bertran E."/>
            <person name="Johnston D.T."/>
        </authorList>
    </citation>
    <scope>NUCLEOTIDE SEQUENCE [LARGE SCALE GENOMIC DNA]</scope>
    <source>
        <strain evidence="1 2">DSM 100025</strain>
    </source>
</reference>